<name>A0ABR4JQV5_9EURO</name>
<dbReference type="EMBL" id="JBFXLU010000099">
    <property type="protein sequence ID" value="KAL2842419.1"/>
    <property type="molecule type" value="Genomic_DNA"/>
</dbReference>
<protein>
    <submittedName>
        <fullName evidence="2">Uncharacterized protein</fullName>
    </submittedName>
</protein>
<evidence type="ECO:0000256" key="1">
    <source>
        <dbReference type="SAM" id="Phobius"/>
    </source>
</evidence>
<keyword evidence="3" id="KW-1185">Reference proteome</keyword>
<dbReference type="Proteomes" id="UP001610446">
    <property type="component" value="Unassembled WGS sequence"/>
</dbReference>
<proteinExistence type="predicted"/>
<organism evidence="2 3">
    <name type="scientific">Aspergillus pseudoustus</name>
    <dbReference type="NCBI Taxonomy" id="1810923"/>
    <lineage>
        <taxon>Eukaryota</taxon>
        <taxon>Fungi</taxon>
        <taxon>Dikarya</taxon>
        <taxon>Ascomycota</taxon>
        <taxon>Pezizomycotina</taxon>
        <taxon>Eurotiomycetes</taxon>
        <taxon>Eurotiomycetidae</taxon>
        <taxon>Eurotiales</taxon>
        <taxon>Aspergillaceae</taxon>
        <taxon>Aspergillus</taxon>
        <taxon>Aspergillus subgen. Nidulantes</taxon>
    </lineage>
</organism>
<comment type="caution">
    <text evidence="2">The sequence shown here is derived from an EMBL/GenBank/DDBJ whole genome shotgun (WGS) entry which is preliminary data.</text>
</comment>
<keyword evidence="1" id="KW-0812">Transmembrane</keyword>
<evidence type="ECO:0000313" key="3">
    <source>
        <dbReference type="Proteomes" id="UP001610446"/>
    </source>
</evidence>
<sequence>MERVYVACRGGRCGEAGCNLRDVTDWVHFCCVSGGCCALRRVIRMMRSTKKNQVRDIWFFALCSAAFWMGEGFLTESAKNGAVLQVAILV</sequence>
<gene>
    <name evidence="2" type="ORF">BJY01DRAFT_216546</name>
</gene>
<feature type="transmembrane region" description="Helical" evidence="1">
    <location>
        <begin position="55"/>
        <end position="74"/>
    </location>
</feature>
<reference evidence="2 3" key="1">
    <citation type="submission" date="2024-07" db="EMBL/GenBank/DDBJ databases">
        <title>Section-level genome sequencing and comparative genomics of Aspergillus sections Usti and Cavernicolus.</title>
        <authorList>
            <consortium name="Lawrence Berkeley National Laboratory"/>
            <person name="Nybo J.L."/>
            <person name="Vesth T.C."/>
            <person name="Theobald S."/>
            <person name="Frisvad J.C."/>
            <person name="Larsen T.O."/>
            <person name="Kjaerboelling I."/>
            <person name="Rothschild-Mancinelli K."/>
            <person name="Lyhne E.K."/>
            <person name="Kogle M.E."/>
            <person name="Barry K."/>
            <person name="Clum A."/>
            <person name="Na H."/>
            <person name="Ledsgaard L."/>
            <person name="Lin J."/>
            <person name="Lipzen A."/>
            <person name="Kuo A."/>
            <person name="Riley R."/>
            <person name="Mondo S."/>
            <person name="Labutti K."/>
            <person name="Haridas S."/>
            <person name="Pangalinan J."/>
            <person name="Salamov A.A."/>
            <person name="Simmons B.A."/>
            <person name="Magnuson J.K."/>
            <person name="Chen J."/>
            <person name="Drula E."/>
            <person name="Henrissat B."/>
            <person name="Wiebenga A."/>
            <person name="Lubbers R.J."/>
            <person name="Gomes A.C."/>
            <person name="Makela M.R."/>
            <person name="Stajich J."/>
            <person name="Grigoriev I.V."/>
            <person name="Mortensen U.H."/>
            <person name="De Vries R.P."/>
            <person name="Baker S.E."/>
            <person name="Andersen M.R."/>
        </authorList>
    </citation>
    <scope>NUCLEOTIDE SEQUENCE [LARGE SCALE GENOMIC DNA]</scope>
    <source>
        <strain evidence="2 3">CBS 123904</strain>
    </source>
</reference>
<evidence type="ECO:0000313" key="2">
    <source>
        <dbReference type="EMBL" id="KAL2842419.1"/>
    </source>
</evidence>
<accession>A0ABR4JQV5</accession>
<keyword evidence="1" id="KW-0472">Membrane</keyword>
<keyword evidence="1" id="KW-1133">Transmembrane helix</keyword>